<dbReference type="PANTHER" id="PTHR40080">
    <property type="entry name" value="LMO1763 PROTEIN"/>
    <property type="match status" value="1"/>
</dbReference>
<dbReference type="AlphaFoldDB" id="A0A9D1MIM5"/>
<reference evidence="1" key="1">
    <citation type="submission" date="2020-10" db="EMBL/GenBank/DDBJ databases">
        <authorList>
            <person name="Gilroy R."/>
        </authorList>
    </citation>
    <scope>NUCLEOTIDE SEQUENCE</scope>
    <source>
        <strain evidence="1">18911</strain>
    </source>
</reference>
<evidence type="ECO:0000313" key="1">
    <source>
        <dbReference type="EMBL" id="HIU60811.1"/>
    </source>
</evidence>
<dbReference type="Pfam" id="PF01371">
    <property type="entry name" value="Trp_repressor"/>
    <property type="match status" value="1"/>
</dbReference>
<dbReference type="PANTHER" id="PTHR40080:SF1">
    <property type="entry name" value="TRPR-LIKE PROTEIN YERC_YECD"/>
    <property type="match status" value="1"/>
</dbReference>
<protein>
    <submittedName>
        <fullName evidence="1">TrpR-related protein YerC/YecD</fullName>
    </submittedName>
</protein>
<name>A0A9D1MIM5_9FIRM</name>
<dbReference type="InterPro" id="IPR038116">
    <property type="entry name" value="TrpR-like_sf"/>
</dbReference>
<gene>
    <name evidence="1" type="ORF">IAB05_05415</name>
</gene>
<dbReference type="EMBL" id="DVNF01000158">
    <property type="protein sequence ID" value="HIU60811.1"/>
    <property type="molecule type" value="Genomic_DNA"/>
</dbReference>
<reference evidence="1" key="2">
    <citation type="journal article" date="2021" name="PeerJ">
        <title>Extensive microbial diversity within the chicken gut microbiome revealed by metagenomics and culture.</title>
        <authorList>
            <person name="Gilroy R."/>
            <person name="Ravi A."/>
            <person name="Getino M."/>
            <person name="Pursley I."/>
            <person name="Horton D.L."/>
            <person name="Alikhan N.F."/>
            <person name="Baker D."/>
            <person name="Gharbi K."/>
            <person name="Hall N."/>
            <person name="Watson M."/>
            <person name="Adriaenssens E.M."/>
            <person name="Foster-Nyarko E."/>
            <person name="Jarju S."/>
            <person name="Secka A."/>
            <person name="Antonio M."/>
            <person name="Oren A."/>
            <person name="Chaudhuri R.R."/>
            <person name="La Ragione R."/>
            <person name="Hildebrand F."/>
            <person name="Pallen M.J."/>
        </authorList>
    </citation>
    <scope>NUCLEOTIDE SEQUENCE</scope>
    <source>
        <strain evidence="1">18911</strain>
    </source>
</reference>
<dbReference type="InterPro" id="IPR013368">
    <property type="entry name" value="YecD_YerC"/>
</dbReference>
<proteinExistence type="predicted"/>
<dbReference type="NCBIfam" id="TIGR02531">
    <property type="entry name" value="yecD_yerC"/>
    <property type="match status" value="1"/>
</dbReference>
<dbReference type="GO" id="GO:0003700">
    <property type="term" value="F:DNA-binding transcription factor activity"/>
    <property type="evidence" value="ECO:0007669"/>
    <property type="project" value="InterPro"/>
</dbReference>
<sequence>MGHIPEQMMNELYSAFVAIDNAADAEKFLNDLCTAKELEQMAQRVRAAKLLLEGKTYAQVITETDISSATLSRVSRCIQYGEGGYASVLKKGK</sequence>
<evidence type="ECO:0000313" key="2">
    <source>
        <dbReference type="Proteomes" id="UP000824094"/>
    </source>
</evidence>
<dbReference type="Proteomes" id="UP000824094">
    <property type="component" value="Unassembled WGS sequence"/>
</dbReference>
<dbReference type="InterPro" id="IPR000831">
    <property type="entry name" value="Trp_repress"/>
</dbReference>
<dbReference type="Gene3D" id="1.10.1270.10">
    <property type="entry name" value="TrpR-like"/>
    <property type="match status" value="1"/>
</dbReference>
<dbReference type="GO" id="GO:0043565">
    <property type="term" value="F:sequence-specific DNA binding"/>
    <property type="evidence" value="ECO:0007669"/>
    <property type="project" value="InterPro"/>
</dbReference>
<dbReference type="PIRSF" id="PIRSF012508">
    <property type="entry name" value="YerC"/>
    <property type="match status" value="1"/>
</dbReference>
<dbReference type="InterPro" id="IPR010921">
    <property type="entry name" value="Trp_repressor/repl_initiator"/>
</dbReference>
<comment type="caution">
    <text evidence="1">The sequence shown here is derived from an EMBL/GenBank/DDBJ whole genome shotgun (WGS) entry which is preliminary data.</text>
</comment>
<dbReference type="SUPFAM" id="SSF48295">
    <property type="entry name" value="TrpR-like"/>
    <property type="match status" value="1"/>
</dbReference>
<accession>A0A9D1MIM5</accession>
<organism evidence="1 2">
    <name type="scientific">Candidatus Stercoripulliclostridium merdigallinarum</name>
    <dbReference type="NCBI Taxonomy" id="2840951"/>
    <lineage>
        <taxon>Bacteria</taxon>
        <taxon>Bacillati</taxon>
        <taxon>Bacillota</taxon>
        <taxon>Clostridia</taxon>
        <taxon>Eubacteriales</taxon>
        <taxon>Candidatus Stercoripulliclostridium</taxon>
    </lineage>
</organism>